<dbReference type="RefSeq" id="WP_170035466.1">
    <property type="nucleotide sequence ID" value="NZ_JABDTL010000001.1"/>
</dbReference>
<sequence>MSRTMPWDTEERLRGRRRLLIGSIGIAALLVIGRAVQLQGFEGDKWRAEAAEQQQARVALPARRGAILDRDGVPLALTRETFRLSLAPNELVERDEAVRSLIRVLKLPRANARRATDPRRRWVVLPGSFTADQRRTLGDPRGFHWERKLQRFYPQGTVGKEVLGGISGDGRALGGMEQALDSMLSGRDGFSILRRDGRGRKEASVALPVAPAMDGGDVYLTIDFDLQEIADAALSEAIDSTGAKGGDLLLLDPRTGEILAAVSKRQGGALGVSAFIEPYEAGSTLKPFFVSTLLATGRANLGEQVNGENGSWTDPMGRVHTDVHPYGWLTLRDALRVSSNIGLVKFAPRLTPAQQFGVLRDFGFGTPTGIEYPTESSGRLPRPDRWSKMTPASLATGYELSVTPLQLALAYSALANGGTLMEPRLVREVRGRNGQTLERHDPREVRRVIPASVAHQIRDVLVSVVEDGTATRASLSTFEVAGKTGTARRTGASGRYIAGEYNATFVGFFPARDPQLTILVRLDRPSGDYYGGLTAAPVTRETLQAILAARSPGLDRRSLLATRLPSQTPLAAAGPVREDAPPAGSEGVYVFVQTDGVARREPPPGGAVPMPELAGLPLRDAARRLHALGMHVRVRGTGSVAGTQPAAGQTATRGDTVVINGGGR</sequence>
<dbReference type="Gene3D" id="3.30.450.330">
    <property type="match status" value="1"/>
</dbReference>
<dbReference type="Proteomes" id="UP000582837">
    <property type="component" value="Unassembled WGS sequence"/>
</dbReference>
<accession>A0A841H3W5</accession>
<dbReference type="GO" id="GO:0004180">
    <property type="term" value="F:carboxypeptidase activity"/>
    <property type="evidence" value="ECO:0007669"/>
    <property type="project" value="UniProtKB-KW"/>
</dbReference>
<keyword evidence="2" id="KW-0378">Hydrolase</keyword>
<dbReference type="PROSITE" id="PS51178">
    <property type="entry name" value="PASTA"/>
    <property type="match status" value="1"/>
</dbReference>
<dbReference type="InterPro" id="IPR005311">
    <property type="entry name" value="PBP_dimer"/>
</dbReference>
<evidence type="ECO:0000256" key="2">
    <source>
        <dbReference type="ARBA" id="ARBA00022645"/>
    </source>
</evidence>
<dbReference type="Pfam" id="PF03793">
    <property type="entry name" value="PASTA"/>
    <property type="match status" value="1"/>
</dbReference>
<dbReference type="InterPro" id="IPR001460">
    <property type="entry name" value="PCN-bd_Tpept"/>
</dbReference>
<dbReference type="InterPro" id="IPR050515">
    <property type="entry name" value="Beta-lactam/transpept"/>
</dbReference>
<evidence type="ECO:0000259" key="5">
    <source>
        <dbReference type="PROSITE" id="PS51178"/>
    </source>
</evidence>
<feature type="domain" description="PASTA" evidence="5">
    <location>
        <begin position="601"/>
        <end position="663"/>
    </location>
</feature>
<dbReference type="Pfam" id="PF00905">
    <property type="entry name" value="Transpeptidase"/>
    <property type="match status" value="1"/>
</dbReference>
<dbReference type="InterPro" id="IPR005543">
    <property type="entry name" value="PASTA_dom"/>
</dbReference>
<dbReference type="Gene3D" id="3.40.710.10">
    <property type="entry name" value="DD-peptidase/beta-lactamase superfamily"/>
    <property type="match status" value="1"/>
</dbReference>
<evidence type="ECO:0000313" key="7">
    <source>
        <dbReference type="Proteomes" id="UP000582837"/>
    </source>
</evidence>
<dbReference type="GO" id="GO:0008658">
    <property type="term" value="F:penicillin binding"/>
    <property type="evidence" value="ECO:0007669"/>
    <property type="project" value="InterPro"/>
</dbReference>
<dbReference type="InterPro" id="IPR036138">
    <property type="entry name" value="PBP_dimer_sf"/>
</dbReference>
<dbReference type="SUPFAM" id="SSF54184">
    <property type="entry name" value="Penicillin-binding protein 2x (pbp-2x), c-terminal domain"/>
    <property type="match status" value="1"/>
</dbReference>
<feature type="compositionally biased region" description="Low complexity" evidence="4">
    <location>
        <begin position="641"/>
        <end position="652"/>
    </location>
</feature>
<dbReference type="GO" id="GO:0005886">
    <property type="term" value="C:plasma membrane"/>
    <property type="evidence" value="ECO:0007669"/>
    <property type="project" value="TreeGrafter"/>
</dbReference>
<dbReference type="PANTHER" id="PTHR30627">
    <property type="entry name" value="PEPTIDOGLYCAN D,D-TRANSPEPTIDASE"/>
    <property type="match status" value="1"/>
</dbReference>
<organism evidence="6 7">
    <name type="scientific">Longimicrobium terrae</name>
    <dbReference type="NCBI Taxonomy" id="1639882"/>
    <lineage>
        <taxon>Bacteria</taxon>
        <taxon>Pseudomonadati</taxon>
        <taxon>Gemmatimonadota</taxon>
        <taxon>Longimicrobiia</taxon>
        <taxon>Longimicrobiales</taxon>
        <taxon>Longimicrobiaceae</taxon>
        <taxon>Longimicrobium</taxon>
    </lineage>
</organism>
<evidence type="ECO:0000256" key="1">
    <source>
        <dbReference type="ARBA" id="ARBA00004370"/>
    </source>
</evidence>
<protein>
    <submittedName>
        <fullName evidence="6">Cell division protein FtsI (Penicillin-binding protein 3)</fullName>
    </submittedName>
</protein>
<dbReference type="SUPFAM" id="SSF56519">
    <property type="entry name" value="Penicillin binding protein dimerisation domain"/>
    <property type="match status" value="1"/>
</dbReference>
<dbReference type="SUPFAM" id="SSF56601">
    <property type="entry name" value="beta-lactamase/transpeptidase-like"/>
    <property type="match status" value="1"/>
</dbReference>
<dbReference type="GO" id="GO:0071555">
    <property type="term" value="P:cell wall organization"/>
    <property type="evidence" value="ECO:0007669"/>
    <property type="project" value="TreeGrafter"/>
</dbReference>
<evidence type="ECO:0000256" key="3">
    <source>
        <dbReference type="ARBA" id="ARBA00023136"/>
    </source>
</evidence>
<keyword evidence="6" id="KW-0132">Cell division</keyword>
<name>A0A841H3W5_9BACT</name>
<keyword evidence="2" id="KW-0121">Carboxypeptidase</keyword>
<comment type="subcellular location">
    <subcellularLocation>
        <location evidence="1">Membrane</location>
    </subcellularLocation>
</comment>
<dbReference type="AlphaFoldDB" id="A0A841H3W5"/>
<keyword evidence="6" id="KW-0131">Cell cycle</keyword>
<proteinExistence type="predicted"/>
<evidence type="ECO:0000256" key="4">
    <source>
        <dbReference type="SAM" id="MobiDB-lite"/>
    </source>
</evidence>
<keyword evidence="2" id="KW-0645">Protease</keyword>
<feature type="region of interest" description="Disordered" evidence="4">
    <location>
        <begin position="639"/>
        <end position="664"/>
    </location>
</feature>
<comment type="caution">
    <text evidence="6">The sequence shown here is derived from an EMBL/GenBank/DDBJ whole genome shotgun (WGS) entry which is preliminary data.</text>
</comment>
<dbReference type="InterPro" id="IPR012338">
    <property type="entry name" value="Beta-lactam/transpept-like"/>
</dbReference>
<keyword evidence="7" id="KW-1185">Reference proteome</keyword>
<evidence type="ECO:0000313" key="6">
    <source>
        <dbReference type="EMBL" id="MBB6072811.1"/>
    </source>
</evidence>
<dbReference type="GO" id="GO:0051301">
    <property type="term" value="P:cell division"/>
    <property type="evidence" value="ECO:0007669"/>
    <property type="project" value="UniProtKB-KW"/>
</dbReference>
<dbReference type="Pfam" id="PF03717">
    <property type="entry name" value="PBP_dimer"/>
    <property type="match status" value="1"/>
</dbReference>
<dbReference type="PANTHER" id="PTHR30627:SF1">
    <property type="entry name" value="PEPTIDOGLYCAN D,D-TRANSPEPTIDASE FTSI"/>
    <property type="match status" value="1"/>
</dbReference>
<dbReference type="Gene3D" id="3.30.10.20">
    <property type="match status" value="1"/>
</dbReference>
<reference evidence="6 7" key="1">
    <citation type="submission" date="2020-08" db="EMBL/GenBank/DDBJ databases">
        <title>Genomic Encyclopedia of Type Strains, Phase IV (KMG-IV): sequencing the most valuable type-strain genomes for metagenomic binning, comparative biology and taxonomic classification.</title>
        <authorList>
            <person name="Goeker M."/>
        </authorList>
    </citation>
    <scope>NUCLEOTIDE SEQUENCE [LARGE SCALE GENOMIC DNA]</scope>
    <source>
        <strain evidence="6 7">DSM 29007</strain>
    </source>
</reference>
<dbReference type="EMBL" id="JACHIA010000018">
    <property type="protein sequence ID" value="MBB6072811.1"/>
    <property type="molecule type" value="Genomic_DNA"/>
</dbReference>
<keyword evidence="3" id="KW-0472">Membrane</keyword>
<gene>
    <name evidence="6" type="ORF">HNQ61_004475</name>
</gene>
<dbReference type="Gene3D" id="3.90.1310.10">
    <property type="entry name" value="Penicillin-binding protein 2a (Domain 2)"/>
    <property type="match status" value="1"/>
</dbReference>